<dbReference type="OrthoDB" id="357521at2"/>
<dbReference type="Pfam" id="PF11728">
    <property type="entry name" value="ArAE_1_C"/>
    <property type="match status" value="1"/>
</dbReference>
<dbReference type="AlphaFoldDB" id="A0A2P8HY02"/>
<reference evidence="9 10" key="1">
    <citation type="submission" date="2018-03" db="EMBL/GenBank/DDBJ databases">
        <title>Genomic Encyclopedia of Type Strains, Phase III (KMG-III): the genomes of soil and plant-associated and newly described type strains.</title>
        <authorList>
            <person name="Whitman W."/>
        </authorList>
    </citation>
    <scope>NUCLEOTIDE SEQUENCE [LARGE SCALE GENOMIC DNA]</scope>
    <source>
        <strain evidence="9 10">CGMCC 1.07653</strain>
    </source>
</reference>
<keyword evidence="10" id="KW-1185">Reference proteome</keyword>
<feature type="transmembrane region" description="Helical" evidence="7">
    <location>
        <begin position="100"/>
        <end position="119"/>
    </location>
</feature>
<dbReference type="Pfam" id="PF06081">
    <property type="entry name" value="ArAE_1"/>
    <property type="match status" value="1"/>
</dbReference>
<dbReference type="GO" id="GO:0005886">
    <property type="term" value="C:plasma membrane"/>
    <property type="evidence" value="ECO:0007669"/>
    <property type="project" value="UniProtKB-SubCell"/>
</dbReference>
<keyword evidence="2" id="KW-1003">Cell membrane</keyword>
<feature type="transmembrane region" description="Helical" evidence="7">
    <location>
        <begin position="64"/>
        <end position="88"/>
    </location>
</feature>
<feature type="region of interest" description="Disordered" evidence="6">
    <location>
        <begin position="312"/>
        <end position="343"/>
    </location>
</feature>
<dbReference type="PANTHER" id="PTHR40064:SF1">
    <property type="entry name" value="MEMBRANE PROTEIN"/>
    <property type="match status" value="1"/>
</dbReference>
<evidence type="ECO:0000259" key="8">
    <source>
        <dbReference type="Pfam" id="PF11728"/>
    </source>
</evidence>
<dbReference type="Gene3D" id="1.20.120.940">
    <property type="entry name" value="Putative aromatic acid exporter, C-terminal domain"/>
    <property type="match status" value="1"/>
</dbReference>
<dbReference type="InterPro" id="IPR038323">
    <property type="entry name" value="ArAE_1_C_sf"/>
</dbReference>
<feature type="domain" description="Putative aromatic acid exporter C-terminal" evidence="8">
    <location>
        <begin position="146"/>
        <end position="310"/>
    </location>
</feature>
<keyword evidence="5 7" id="KW-0472">Membrane</keyword>
<keyword evidence="3 7" id="KW-0812">Transmembrane</keyword>
<dbReference type="InterPro" id="IPR021062">
    <property type="entry name" value="ArAE_1_C"/>
</dbReference>
<evidence type="ECO:0000256" key="6">
    <source>
        <dbReference type="SAM" id="MobiDB-lite"/>
    </source>
</evidence>
<evidence type="ECO:0000313" key="9">
    <source>
        <dbReference type="EMBL" id="PSL51112.1"/>
    </source>
</evidence>
<evidence type="ECO:0000256" key="2">
    <source>
        <dbReference type="ARBA" id="ARBA00022475"/>
    </source>
</evidence>
<evidence type="ECO:0000256" key="1">
    <source>
        <dbReference type="ARBA" id="ARBA00004651"/>
    </source>
</evidence>
<evidence type="ECO:0000256" key="5">
    <source>
        <dbReference type="ARBA" id="ARBA00023136"/>
    </source>
</evidence>
<proteinExistence type="predicted"/>
<comment type="caution">
    <text evidence="9">The sequence shown here is derived from an EMBL/GenBank/DDBJ whole genome shotgun (WGS) entry which is preliminary data.</text>
</comment>
<dbReference type="RefSeq" id="WP_106587200.1">
    <property type="nucleotide sequence ID" value="NZ_PYAV01000001.1"/>
</dbReference>
<evidence type="ECO:0000313" key="10">
    <source>
        <dbReference type="Proteomes" id="UP000242310"/>
    </source>
</evidence>
<accession>A0A2P8HY02</accession>
<dbReference type="InterPro" id="IPR052984">
    <property type="entry name" value="UPF0421"/>
</dbReference>
<dbReference type="Proteomes" id="UP000242310">
    <property type="component" value="Unassembled WGS sequence"/>
</dbReference>
<feature type="transmembrane region" description="Helical" evidence="7">
    <location>
        <begin position="125"/>
        <end position="142"/>
    </location>
</feature>
<name>A0A2P8HY02_9BACI</name>
<keyword evidence="4 7" id="KW-1133">Transmembrane helix</keyword>
<dbReference type="InterPro" id="IPR010343">
    <property type="entry name" value="ArAE_1"/>
</dbReference>
<dbReference type="EMBL" id="PYAV01000001">
    <property type="protein sequence ID" value="PSL51112.1"/>
    <property type="molecule type" value="Genomic_DNA"/>
</dbReference>
<gene>
    <name evidence="9" type="ORF">B0H94_10122</name>
</gene>
<organism evidence="9 10">
    <name type="scientific">Salsuginibacillus halophilus</name>
    <dbReference type="NCBI Taxonomy" id="517424"/>
    <lineage>
        <taxon>Bacteria</taxon>
        <taxon>Bacillati</taxon>
        <taxon>Bacillota</taxon>
        <taxon>Bacilli</taxon>
        <taxon>Bacillales</taxon>
        <taxon>Bacillaceae</taxon>
        <taxon>Salsuginibacillus</taxon>
    </lineage>
</organism>
<evidence type="ECO:0000256" key="3">
    <source>
        <dbReference type="ARBA" id="ARBA00022692"/>
    </source>
</evidence>
<evidence type="ECO:0000256" key="4">
    <source>
        <dbReference type="ARBA" id="ARBA00022989"/>
    </source>
</evidence>
<evidence type="ECO:0000256" key="7">
    <source>
        <dbReference type="SAM" id="Phobius"/>
    </source>
</evidence>
<protein>
    <submittedName>
        <fullName evidence="9">Uncharacterized membrane protein YgaE (UPF0421/DUF939 family)</fullName>
    </submittedName>
</protein>
<dbReference type="PANTHER" id="PTHR40064">
    <property type="entry name" value="MEMBRANE PROTEIN-RELATED"/>
    <property type="match status" value="1"/>
</dbReference>
<sequence length="343" mass="39764">MFPIGYRTIKTALGAALAVFLAQQLNLDFYASAGIITILCISVTKKDSLKASWERVVACLAGMLYAGVLFELFGYEPWVLALLILLFIPSMVKIDAKKGIVTSAVIMLHIYTFGMITPAVVLNELLLIAIGISVALVMNLYMPSVEHNLLEDQVRIEETFASVWKEYARFIREQETDWDGKELAEAPVFIEDGKTKALQSIENHVFRYDDYFYRYFHMREKQLEVLERTLPFVSTLDRSVWQGERIAAYMDRLGKGVHPGNTSKEMLQELADVKEELQQSELPQTREEFEVRSALYYILHEMEQYLNIKRRFKPDDERTETANQEKQTRRQRRKEKLAARQQR</sequence>
<comment type="subcellular location">
    <subcellularLocation>
        <location evidence="1">Cell membrane</location>
        <topology evidence="1">Multi-pass membrane protein</topology>
    </subcellularLocation>
</comment>